<name>A0A9P0YJY9_CUSEU</name>
<evidence type="ECO:0008006" key="3">
    <source>
        <dbReference type="Google" id="ProtNLM"/>
    </source>
</evidence>
<protein>
    <recommendedName>
        <fullName evidence="3">Angiotensin-converting enzyme 2</fullName>
    </recommendedName>
</protein>
<dbReference type="PANTHER" id="PTHR31871">
    <property type="entry name" value="OS02G0137100 PROTEIN"/>
    <property type="match status" value="1"/>
</dbReference>
<proteinExistence type="predicted"/>
<dbReference type="OrthoDB" id="1620396at2759"/>
<comment type="caution">
    <text evidence="1">The sequence shown here is derived from an EMBL/GenBank/DDBJ whole genome shotgun (WGS) entry which is preliminary data.</text>
</comment>
<dbReference type="Pfam" id="PF09713">
    <property type="entry name" value="A_thal_3526"/>
    <property type="match status" value="1"/>
</dbReference>
<gene>
    <name evidence="1" type="ORF">CEURO_LOCUS1913</name>
</gene>
<dbReference type="EMBL" id="CAMAPE010000004">
    <property type="protein sequence ID" value="CAH9062504.1"/>
    <property type="molecule type" value="Genomic_DNA"/>
</dbReference>
<dbReference type="PANTHER" id="PTHR31871:SF1">
    <property type="entry name" value="HISTIDINE-TRNA LIGASE"/>
    <property type="match status" value="1"/>
</dbReference>
<keyword evidence="2" id="KW-1185">Reference proteome</keyword>
<dbReference type="NCBIfam" id="TIGR01589">
    <property type="entry name" value="A_thal_3526"/>
    <property type="match status" value="1"/>
</dbReference>
<sequence length="321" mass="35805">MSSGEVKKVSREDIQLVQNLIERCLQLYMNQKEVVSTLLHQAKIEPGFTELVWQKLEEENQEFFRAYRLRLIVKDQILRFNELLERQAKLISQICPPGVNSIPLVTGGSQIHQLHDNSTCATTDNIGPVMKADTMSQNMNASLLNVYSNSVSSLQTRMETALDMSSHHPRRINVLPSTLLAQNASVGLMHGGQLIKSEAAASPAYRHPANPHFMFGSDNNVLENRPVITDASISSFSSVESNSQSLNETVLDAADTSFGFLGQIPRNFSLSDLTADFANSSDILETYSRSPFLASDTDSFLDPRCMREHRGEHCELLNTFK</sequence>
<dbReference type="Proteomes" id="UP001152484">
    <property type="component" value="Unassembled WGS sequence"/>
</dbReference>
<reference evidence="1" key="1">
    <citation type="submission" date="2022-07" db="EMBL/GenBank/DDBJ databases">
        <authorList>
            <person name="Macas J."/>
            <person name="Novak P."/>
            <person name="Neumann P."/>
        </authorList>
    </citation>
    <scope>NUCLEOTIDE SEQUENCE</scope>
</reference>
<evidence type="ECO:0000313" key="1">
    <source>
        <dbReference type="EMBL" id="CAH9062504.1"/>
    </source>
</evidence>
<dbReference type="AlphaFoldDB" id="A0A9P0YJY9"/>
<organism evidence="1 2">
    <name type="scientific">Cuscuta europaea</name>
    <name type="common">European dodder</name>
    <dbReference type="NCBI Taxonomy" id="41803"/>
    <lineage>
        <taxon>Eukaryota</taxon>
        <taxon>Viridiplantae</taxon>
        <taxon>Streptophyta</taxon>
        <taxon>Embryophyta</taxon>
        <taxon>Tracheophyta</taxon>
        <taxon>Spermatophyta</taxon>
        <taxon>Magnoliopsida</taxon>
        <taxon>eudicotyledons</taxon>
        <taxon>Gunneridae</taxon>
        <taxon>Pentapetalae</taxon>
        <taxon>asterids</taxon>
        <taxon>lamiids</taxon>
        <taxon>Solanales</taxon>
        <taxon>Convolvulaceae</taxon>
        <taxon>Cuscuteae</taxon>
        <taxon>Cuscuta</taxon>
        <taxon>Cuscuta subgen. Cuscuta</taxon>
    </lineage>
</organism>
<accession>A0A9P0YJY9</accession>
<dbReference type="InterPro" id="IPR006476">
    <property type="entry name" value="CHP01589_pln"/>
</dbReference>
<evidence type="ECO:0000313" key="2">
    <source>
        <dbReference type="Proteomes" id="UP001152484"/>
    </source>
</evidence>